<dbReference type="InterPro" id="IPR003663">
    <property type="entry name" value="Sugar/inositol_transpt"/>
</dbReference>
<dbReference type="FunFam" id="1.20.1250.20:FF:000078">
    <property type="entry name" value="MFS maltose transporter, putative"/>
    <property type="match status" value="1"/>
</dbReference>
<dbReference type="InterPro" id="IPR005829">
    <property type="entry name" value="Sugar_transporter_CS"/>
</dbReference>
<evidence type="ECO:0000313" key="10">
    <source>
        <dbReference type="EMBL" id="KAF9893943.1"/>
    </source>
</evidence>
<dbReference type="Gene3D" id="1.20.1250.20">
    <property type="entry name" value="MFS general substrate transporter like domains"/>
    <property type="match status" value="1"/>
</dbReference>
<proteinExistence type="inferred from homology"/>
<dbReference type="PANTHER" id="PTHR48022">
    <property type="entry name" value="PLASTIDIC GLUCOSE TRANSPORTER 4"/>
    <property type="match status" value="1"/>
</dbReference>
<reference evidence="10" key="1">
    <citation type="journal article" date="2019" name="Beilstein J. Org. Chem.">
        <title>Nanangenines: drimane sesquiterpenoids as the dominant metabolite cohort of a novel Australian fungus, Aspergillus nanangensis.</title>
        <authorList>
            <person name="Lacey H.J."/>
            <person name="Gilchrist C.L.M."/>
            <person name="Crombie A."/>
            <person name="Kalaitzis J.A."/>
            <person name="Vuong D."/>
            <person name="Rutledge P.J."/>
            <person name="Turner P."/>
            <person name="Pitt J.I."/>
            <person name="Lacey E."/>
            <person name="Chooi Y.H."/>
            <person name="Piggott A.M."/>
        </authorList>
    </citation>
    <scope>NUCLEOTIDE SEQUENCE</scope>
    <source>
        <strain evidence="10">MST-FP2251</strain>
    </source>
</reference>
<organism evidence="10 11">
    <name type="scientific">Aspergillus nanangensis</name>
    <dbReference type="NCBI Taxonomy" id="2582783"/>
    <lineage>
        <taxon>Eukaryota</taxon>
        <taxon>Fungi</taxon>
        <taxon>Dikarya</taxon>
        <taxon>Ascomycota</taxon>
        <taxon>Pezizomycotina</taxon>
        <taxon>Eurotiomycetes</taxon>
        <taxon>Eurotiomycetidae</taxon>
        <taxon>Eurotiales</taxon>
        <taxon>Aspergillaceae</taxon>
        <taxon>Aspergillus</taxon>
        <taxon>Aspergillus subgen. Circumdati</taxon>
    </lineage>
</organism>
<keyword evidence="5 8" id="KW-1133">Transmembrane helix</keyword>
<evidence type="ECO:0000313" key="11">
    <source>
        <dbReference type="Proteomes" id="UP001194746"/>
    </source>
</evidence>
<feature type="transmembrane region" description="Helical" evidence="8">
    <location>
        <begin position="16"/>
        <end position="39"/>
    </location>
</feature>
<feature type="transmembrane region" description="Helical" evidence="8">
    <location>
        <begin position="122"/>
        <end position="143"/>
    </location>
</feature>
<evidence type="ECO:0000256" key="3">
    <source>
        <dbReference type="ARBA" id="ARBA00022448"/>
    </source>
</evidence>
<sequence length="518" mass="57108">MPSLNLNIDWKANRWACFYCMVAAIGALCYGYDTIYYTGIQGMTYFIQDYGFQQADGTYTLGTTFLSVSASIIYVGEFFGAIIAAPINDYFGRRTVFASASLCIIAGAIVQVCSFGKDPVFYVSRVMIGLGVGQFTATCLMYIGEVAPSAIRGPALMMFQFMQSIAQLVGACVNQGTETLDGSAQYRIPMALLTALPLTMLVCLPFTPESPVWYMYKGKRAQAEKSLQKINRSSPDYQPDADLAAIEHQVQLDQELAQESTWASLLTDPIERRKLFYACGAMFAQQINGIQFWYTYGVVFAQSIGVADPFTINTIIYVVQILTVGAAVVLGNRIQRRVNLLVSTIGILVSLIAVGGLGTTRSADGQFTRGIGLAIVVFAYLNIVFYNFSIGTLSYTIASEMAVGRNRNKITSCAIGVFFITVWLMVFTSPYMYYTGKLGPMVGFVYAGTTLLTLAYSWFCVGETAGRSNADIEVLFQEKVPVRQWRTYVIVRDEDVVKDVEEKDLDNKDNGTVQIEKV</sequence>
<protein>
    <recommendedName>
        <fullName evidence="9">Major facilitator superfamily (MFS) profile domain-containing protein</fullName>
    </recommendedName>
</protein>
<dbReference type="GO" id="GO:0005351">
    <property type="term" value="F:carbohydrate:proton symporter activity"/>
    <property type="evidence" value="ECO:0007669"/>
    <property type="project" value="TreeGrafter"/>
</dbReference>
<dbReference type="PRINTS" id="PR00171">
    <property type="entry name" value="SUGRTRNSPORT"/>
</dbReference>
<dbReference type="PANTHER" id="PTHR48022:SF77">
    <property type="entry name" value="MAJOR FACILITATOR SUPERFAMILY (MFS) PROFILE DOMAIN-CONTAINING PROTEIN"/>
    <property type="match status" value="1"/>
</dbReference>
<feature type="transmembrane region" description="Helical" evidence="8">
    <location>
        <begin position="59"/>
        <end position="84"/>
    </location>
</feature>
<dbReference type="Pfam" id="PF00083">
    <property type="entry name" value="Sugar_tr"/>
    <property type="match status" value="1"/>
</dbReference>
<feature type="transmembrane region" description="Helical" evidence="8">
    <location>
        <begin position="438"/>
        <end position="459"/>
    </location>
</feature>
<evidence type="ECO:0000256" key="2">
    <source>
        <dbReference type="ARBA" id="ARBA00010992"/>
    </source>
</evidence>
<feature type="transmembrane region" description="Helical" evidence="8">
    <location>
        <begin position="96"/>
        <end position="116"/>
    </location>
</feature>
<evidence type="ECO:0000256" key="1">
    <source>
        <dbReference type="ARBA" id="ARBA00004141"/>
    </source>
</evidence>
<dbReference type="InterPro" id="IPR050360">
    <property type="entry name" value="MFS_Sugar_Transporters"/>
</dbReference>
<keyword evidence="3 7" id="KW-0813">Transport</keyword>
<dbReference type="NCBIfam" id="TIGR00879">
    <property type="entry name" value="SP"/>
    <property type="match status" value="1"/>
</dbReference>
<dbReference type="GO" id="GO:0016020">
    <property type="term" value="C:membrane"/>
    <property type="evidence" value="ECO:0007669"/>
    <property type="project" value="UniProtKB-SubCell"/>
</dbReference>
<comment type="caution">
    <text evidence="10">The sequence shown here is derived from an EMBL/GenBank/DDBJ whole genome shotgun (WGS) entry which is preliminary data.</text>
</comment>
<dbReference type="InterPro" id="IPR005828">
    <property type="entry name" value="MFS_sugar_transport-like"/>
</dbReference>
<reference evidence="10" key="2">
    <citation type="submission" date="2020-02" db="EMBL/GenBank/DDBJ databases">
        <authorList>
            <person name="Gilchrist C.L.M."/>
            <person name="Chooi Y.-H."/>
        </authorList>
    </citation>
    <scope>NUCLEOTIDE SEQUENCE</scope>
    <source>
        <strain evidence="10">MST-FP2251</strain>
    </source>
</reference>
<name>A0AAD4CY53_ASPNN</name>
<feature type="transmembrane region" description="Helical" evidence="8">
    <location>
        <begin position="338"/>
        <end position="359"/>
    </location>
</feature>
<comment type="similarity">
    <text evidence="2 7">Belongs to the major facilitator superfamily. Sugar transporter (TC 2.A.1.1) family.</text>
</comment>
<keyword evidence="11" id="KW-1185">Reference proteome</keyword>
<dbReference type="AlphaFoldDB" id="A0AAD4CY53"/>
<evidence type="ECO:0000256" key="5">
    <source>
        <dbReference type="ARBA" id="ARBA00022989"/>
    </source>
</evidence>
<dbReference type="PROSITE" id="PS00217">
    <property type="entry name" value="SUGAR_TRANSPORT_2"/>
    <property type="match status" value="1"/>
</dbReference>
<feature type="transmembrane region" description="Helical" evidence="8">
    <location>
        <begin position="314"/>
        <end position="331"/>
    </location>
</feature>
<feature type="transmembrane region" description="Helical" evidence="8">
    <location>
        <begin position="275"/>
        <end position="294"/>
    </location>
</feature>
<dbReference type="Proteomes" id="UP001194746">
    <property type="component" value="Unassembled WGS sequence"/>
</dbReference>
<accession>A0AAD4CY53</accession>
<evidence type="ECO:0000256" key="4">
    <source>
        <dbReference type="ARBA" id="ARBA00022692"/>
    </source>
</evidence>
<dbReference type="InterPro" id="IPR020846">
    <property type="entry name" value="MFS_dom"/>
</dbReference>
<feature type="transmembrane region" description="Helical" evidence="8">
    <location>
        <begin position="188"/>
        <end position="207"/>
    </location>
</feature>
<dbReference type="PROSITE" id="PS50850">
    <property type="entry name" value="MFS"/>
    <property type="match status" value="1"/>
</dbReference>
<feature type="transmembrane region" description="Helical" evidence="8">
    <location>
        <begin position="410"/>
        <end position="432"/>
    </location>
</feature>
<feature type="domain" description="Major facilitator superfamily (MFS) profile" evidence="9">
    <location>
        <begin position="19"/>
        <end position="465"/>
    </location>
</feature>
<evidence type="ECO:0000256" key="7">
    <source>
        <dbReference type="RuleBase" id="RU003346"/>
    </source>
</evidence>
<feature type="transmembrane region" description="Helical" evidence="8">
    <location>
        <begin position="371"/>
        <end position="398"/>
    </location>
</feature>
<evidence type="ECO:0000256" key="6">
    <source>
        <dbReference type="ARBA" id="ARBA00023136"/>
    </source>
</evidence>
<keyword evidence="6 8" id="KW-0472">Membrane</keyword>
<dbReference type="SUPFAM" id="SSF103473">
    <property type="entry name" value="MFS general substrate transporter"/>
    <property type="match status" value="1"/>
</dbReference>
<gene>
    <name evidence="10" type="ORF">FE257_008914</name>
</gene>
<keyword evidence="4 8" id="KW-0812">Transmembrane</keyword>
<comment type="subcellular location">
    <subcellularLocation>
        <location evidence="1">Membrane</location>
        <topology evidence="1">Multi-pass membrane protein</topology>
    </subcellularLocation>
</comment>
<evidence type="ECO:0000256" key="8">
    <source>
        <dbReference type="SAM" id="Phobius"/>
    </source>
</evidence>
<dbReference type="InterPro" id="IPR036259">
    <property type="entry name" value="MFS_trans_sf"/>
</dbReference>
<dbReference type="EMBL" id="VCAU01000005">
    <property type="protein sequence ID" value="KAF9893943.1"/>
    <property type="molecule type" value="Genomic_DNA"/>
</dbReference>
<evidence type="ECO:0000259" key="9">
    <source>
        <dbReference type="PROSITE" id="PS50850"/>
    </source>
</evidence>